<feature type="region of interest" description="Disordered" evidence="1">
    <location>
        <begin position="150"/>
        <end position="186"/>
    </location>
</feature>
<feature type="compositionally biased region" description="Polar residues" evidence="1">
    <location>
        <begin position="295"/>
        <end position="309"/>
    </location>
</feature>
<dbReference type="Proteomes" id="UP000053611">
    <property type="component" value="Unassembled WGS sequence"/>
</dbReference>
<sequence length="486" mass="53144">MPLVELYTTGSSISTLSSVLTSDSTATVTSLSDSISVSAFSIHEARREVPKSAKATSYRIPDRTVVEAIDDADFPALLPPLSYPRHAKSMPNVNDSYTRMPNRKRRPRSTKDFRLLPAFELEAQRMEVEHRSVSDSGHARLERSSTLVKGYTFPPRPAQPDSPAFDGLSPRRPSVDDGDRSRRQKFRQCVIVDGERVSPPTSPKEAPQDITALGAILALFQPGSDSGTDAVERALLKAVKNEEQRLEAMGEMFDAEARARLAWLLEQVGQELSRPDLVCAVDRVLYTISSPTRPLGRSPSTYKVSTPRNRLSHQHRPSVSSKPLSIVVPPREHAGIELEVGSPAMHPATIRTYGLCPGSSSPPISESDEDSLEFDATPTVTDYAFHTPPLRICRNLQGQSPLLHRRSALRHRNRHSPSTSTPSPTNTPSTSPNTTPTASPSPLSTPIIYQSSRTYTTSSLSPLIHAEAALKQPPLSPPASRLVHAL</sequence>
<dbReference type="RefSeq" id="XP_018275437.1">
    <property type="nucleotide sequence ID" value="XM_018424477.1"/>
</dbReference>
<reference evidence="2 3" key="1">
    <citation type="submission" date="2015-03" db="EMBL/GenBank/DDBJ databases">
        <title>Genomics and transcriptomics of the oil-accumulating basidiomycete yeast T. oleaginosus allow insights into substrate utilization and the diverse evolutionary trajectories of mating systems in fungi.</title>
        <authorList>
            <consortium name="DOE Joint Genome Institute"/>
            <person name="Kourist R."/>
            <person name="Kracht O."/>
            <person name="Bracharz F."/>
            <person name="Lipzen A."/>
            <person name="Nolan M."/>
            <person name="Ohm R."/>
            <person name="Grigoriev I."/>
            <person name="Sun S."/>
            <person name="Heitman J."/>
            <person name="Bruck T."/>
            <person name="Nowrousian M."/>
        </authorList>
    </citation>
    <scope>NUCLEOTIDE SEQUENCE [LARGE SCALE GENOMIC DNA]</scope>
    <source>
        <strain evidence="2 3">IBC0246</strain>
    </source>
</reference>
<feature type="region of interest" description="Disordered" evidence="1">
    <location>
        <begin position="87"/>
        <end position="109"/>
    </location>
</feature>
<dbReference type="EMBL" id="KQ087276">
    <property type="protein sequence ID" value="KLT38946.1"/>
    <property type="molecule type" value="Genomic_DNA"/>
</dbReference>
<feature type="region of interest" description="Disordered" evidence="1">
    <location>
        <begin position="408"/>
        <end position="446"/>
    </location>
</feature>
<proteinExistence type="predicted"/>
<organism evidence="2 3">
    <name type="scientific">Cutaneotrichosporon oleaginosum</name>
    <dbReference type="NCBI Taxonomy" id="879819"/>
    <lineage>
        <taxon>Eukaryota</taxon>
        <taxon>Fungi</taxon>
        <taxon>Dikarya</taxon>
        <taxon>Basidiomycota</taxon>
        <taxon>Agaricomycotina</taxon>
        <taxon>Tremellomycetes</taxon>
        <taxon>Trichosporonales</taxon>
        <taxon>Trichosporonaceae</taxon>
        <taxon>Cutaneotrichosporon</taxon>
    </lineage>
</organism>
<dbReference type="AlphaFoldDB" id="A0A0J0XD06"/>
<feature type="region of interest" description="Disordered" evidence="1">
    <location>
        <begin position="354"/>
        <end position="373"/>
    </location>
</feature>
<keyword evidence="3" id="KW-1185">Reference proteome</keyword>
<feature type="compositionally biased region" description="Low complexity" evidence="1">
    <location>
        <begin position="416"/>
        <end position="446"/>
    </location>
</feature>
<evidence type="ECO:0000256" key="1">
    <source>
        <dbReference type="SAM" id="MobiDB-lite"/>
    </source>
</evidence>
<name>A0A0J0XD06_9TREE</name>
<feature type="region of interest" description="Disordered" evidence="1">
    <location>
        <begin position="295"/>
        <end position="323"/>
    </location>
</feature>
<dbReference type="GeneID" id="28985080"/>
<accession>A0A0J0XD06</accession>
<protein>
    <submittedName>
        <fullName evidence="2">Uncharacterized protein</fullName>
    </submittedName>
</protein>
<evidence type="ECO:0000313" key="3">
    <source>
        <dbReference type="Proteomes" id="UP000053611"/>
    </source>
</evidence>
<gene>
    <name evidence="2" type="ORF">CC85DRAFT_289026</name>
</gene>
<evidence type="ECO:0000313" key="2">
    <source>
        <dbReference type="EMBL" id="KLT38946.1"/>
    </source>
</evidence>